<protein>
    <submittedName>
        <fullName evidence="2">Uncharacterized protein</fullName>
    </submittedName>
</protein>
<evidence type="ECO:0000256" key="1">
    <source>
        <dbReference type="SAM" id="MobiDB-lite"/>
    </source>
</evidence>
<dbReference type="Proteomes" id="UP000007257">
    <property type="component" value="Chromosome"/>
</dbReference>
<dbReference type="EMBL" id="CP002505">
    <property type="protein sequence ID" value="ADW74395.1"/>
    <property type="molecule type" value="Genomic_DNA"/>
</dbReference>
<organism evidence="2 3">
    <name type="scientific">Rahnella sp. (strain Y9602)</name>
    <dbReference type="NCBI Taxonomy" id="2703885"/>
    <lineage>
        <taxon>Bacteria</taxon>
        <taxon>Pseudomonadati</taxon>
        <taxon>Pseudomonadota</taxon>
        <taxon>Gammaproteobacteria</taxon>
        <taxon>Enterobacterales</taxon>
        <taxon>Yersiniaceae</taxon>
        <taxon>Rahnella</taxon>
    </lineage>
</organism>
<reference evidence="2 3" key="2">
    <citation type="journal article" date="2012" name="J. Bacteriol.">
        <title>Complete Genome Sequence of Rahnella sp. Strain Y9602, a Gammaproteobacterium Isolate from Metal- and Radionuclide-Contaminated Soil.</title>
        <authorList>
            <person name="Martinez R.J."/>
            <person name="Bruce D."/>
            <person name="Detter C."/>
            <person name="Goodwin L.A."/>
            <person name="Han J."/>
            <person name="Han C.S."/>
            <person name="Held B."/>
            <person name="Land M.L."/>
            <person name="Mikhailova N."/>
            <person name="Nolan M."/>
            <person name="Pennacchio L."/>
            <person name="Pitluck S."/>
            <person name="Tapia R."/>
            <person name="Woyke T."/>
            <person name="Sobecky P.A."/>
        </authorList>
    </citation>
    <scope>NUCLEOTIDE SEQUENCE [LARGE SCALE GENOMIC DNA]</scope>
    <source>
        <strain evidence="2 3">Y9602</strain>
    </source>
</reference>
<gene>
    <name evidence="2" type="ordered locus">Rahaq_2792</name>
</gene>
<dbReference type="AlphaFoldDB" id="A0A0H3FE82"/>
<dbReference type="HOGENOM" id="CLU_3375534_0_0_6"/>
<name>A0A0H3FE82_RAHSY</name>
<proteinExistence type="predicted"/>
<feature type="region of interest" description="Disordered" evidence="1">
    <location>
        <begin position="15"/>
        <end position="34"/>
    </location>
</feature>
<accession>A0A0H3FE82</accession>
<sequence length="34" mass="3679">MGDLVMIQRPECEGEKKHNEIAGKKNGALSAPLN</sequence>
<evidence type="ECO:0000313" key="2">
    <source>
        <dbReference type="EMBL" id="ADW74395.1"/>
    </source>
</evidence>
<dbReference type="eggNOG" id="ENOG50302J3">
    <property type="taxonomic scope" value="Bacteria"/>
</dbReference>
<dbReference type="KEGG" id="rah:Rahaq_2792"/>
<evidence type="ECO:0000313" key="3">
    <source>
        <dbReference type="Proteomes" id="UP000007257"/>
    </source>
</evidence>
<reference evidence="3" key="1">
    <citation type="submission" date="2011-01" db="EMBL/GenBank/DDBJ databases">
        <title>Complete sequence of chromosome of Rahnella sp. Y9602.</title>
        <authorList>
            <consortium name="US DOE Joint Genome Institute"/>
            <person name="Lucas S."/>
            <person name="Copeland A."/>
            <person name="Lapidus A."/>
            <person name="Cheng J.-F."/>
            <person name="Goodwin L."/>
            <person name="Pitluck S."/>
            <person name="Lu M."/>
            <person name="Detter J.C."/>
            <person name="Han C."/>
            <person name="Tapia R."/>
            <person name="Land M."/>
            <person name="Hauser L."/>
            <person name="Kyrpides N."/>
            <person name="Ivanova N."/>
            <person name="Ovchinnikova G."/>
            <person name="Pagani I."/>
            <person name="Sobecky P.A."/>
            <person name="Martinez R.J."/>
            <person name="Woyke T."/>
        </authorList>
    </citation>
    <scope>NUCLEOTIDE SEQUENCE [LARGE SCALE GENOMIC DNA]</scope>
    <source>
        <strain evidence="3">Y9602</strain>
    </source>
</reference>